<dbReference type="NCBIfam" id="NF004679">
    <property type="entry name" value="PRK06019.1-5"/>
    <property type="match status" value="1"/>
</dbReference>
<keyword evidence="9" id="KW-1185">Reference proteome</keyword>
<dbReference type="EMBL" id="OCST01000001">
    <property type="protein sequence ID" value="SOE45713.1"/>
    <property type="molecule type" value="Genomic_DNA"/>
</dbReference>
<dbReference type="Pfam" id="PF02222">
    <property type="entry name" value="ATP-grasp"/>
    <property type="match status" value="1"/>
</dbReference>
<protein>
    <recommendedName>
        <fullName evidence="5 6">N5-carboxyaminoimidazole ribonucleotide synthase</fullName>
        <shortName evidence="5 6">N5-CAIR synthase</shortName>
        <ecNumber evidence="5 6">6.3.4.18</ecNumber>
    </recommendedName>
    <alternativeName>
        <fullName evidence="5 6">5-(carboxyamino)imidazole ribonucleotide synthetase</fullName>
    </alternativeName>
</protein>
<sequence length="371" mass="39361">MGFSVGVVGAGQLARMMIGPATELGIDISVFAEADGMSAAMAASMVGDLGDASALRRFANGVDVVTFDHEHVPLEVLHELANSGIKLHPAPEALLFAQDKLAMRARLGELALPMPSWARVDSAAELTAFIEDHGGQAVAKTPRGGYDGKGVRVVSRGEDVASWFDHGPVLAEELVRYTRELSQVLARRPSGEIALWPVVESIQQGGVCAEVIAPAPRASRRLQVEAESIATAIAENLGVTGVLAVELFETADDRLLVNELAMRPHNSGHWTIDGSLTSQFEQHLRAVLDLPLGSTAPRDRWSVMVNVLGGPASGTVPDRYPVAMAGYPDVKFHEYGKASRPGRKVGHVTVGGEDLDDVVARARAASMALTD</sequence>
<feature type="binding site" evidence="5">
    <location>
        <position position="180"/>
    </location>
    <ligand>
        <name>ATP</name>
        <dbReference type="ChEBI" id="CHEBI:30616"/>
    </ligand>
</feature>
<keyword evidence="3 5" id="KW-0658">Purine biosynthesis</keyword>
<keyword evidence="4 5" id="KW-0067">ATP-binding</keyword>
<dbReference type="UniPathway" id="UPA00074">
    <property type="reaction ID" value="UER00942"/>
</dbReference>
<accession>A0A2C8Y6D0</accession>
<dbReference type="SUPFAM" id="SSF56059">
    <property type="entry name" value="Glutathione synthetase ATP-binding domain-like"/>
    <property type="match status" value="1"/>
</dbReference>
<dbReference type="NCBIfam" id="NF004680">
    <property type="entry name" value="PRK06019.1-6"/>
    <property type="match status" value="1"/>
</dbReference>
<dbReference type="InterPro" id="IPR040686">
    <property type="entry name" value="PurK_C"/>
</dbReference>
<dbReference type="GO" id="GO:0034028">
    <property type="term" value="F:5-(carboxyamino)imidazole ribonucleotide synthase activity"/>
    <property type="evidence" value="ECO:0007669"/>
    <property type="project" value="UniProtKB-UniRule"/>
</dbReference>
<dbReference type="FunFam" id="3.30.470.20:FF:000029">
    <property type="entry name" value="N5-carboxyaminoimidazole ribonucleotide synthase"/>
    <property type="match status" value="1"/>
</dbReference>
<dbReference type="InterPro" id="IPR011054">
    <property type="entry name" value="Rudment_hybrid_motif"/>
</dbReference>
<feature type="binding site" evidence="5">
    <location>
        <position position="140"/>
    </location>
    <ligand>
        <name>ATP</name>
        <dbReference type="ChEBI" id="CHEBI:30616"/>
    </ligand>
</feature>
<dbReference type="InterPro" id="IPR016185">
    <property type="entry name" value="PreATP-grasp_dom_sf"/>
</dbReference>
<dbReference type="GO" id="GO:0005829">
    <property type="term" value="C:cytosol"/>
    <property type="evidence" value="ECO:0007669"/>
    <property type="project" value="TreeGrafter"/>
</dbReference>
<dbReference type="HAMAP" id="MF_01928">
    <property type="entry name" value="PurK"/>
    <property type="match status" value="1"/>
</dbReference>
<evidence type="ECO:0000256" key="4">
    <source>
        <dbReference type="ARBA" id="ARBA00022840"/>
    </source>
</evidence>
<evidence type="ECO:0000313" key="9">
    <source>
        <dbReference type="Proteomes" id="UP000219440"/>
    </source>
</evidence>
<dbReference type="InterPro" id="IPR013815">
    <property type="entry name" value="ATP_grasp_subdomain_1"/>
</dbReference>
<feature type="binding site" evidence="5">
    <location>
        <begin position="172"/>
        <end position="175"/>
    </location>
    <ligand>
        <name>ATP</name>
        <dbReference type="ChEBI" id="CHEBI:30616"/>
    </ligand>
</feature>
<evidence type="ECO:0000256" key="6">
    <source>
        <dbReference type="RuleBase" id="RU361200"/>
    </source>
</evidence>
<dbReference type="OrthoDB" id="9804625at2"/>
<dbReference type="SUPFAM" id="SSF52440">
    <property type="entry name" value="PreATP-grasp domain"/>
    <property type="match status" value="1"/>
</dbReference>
<dbReference type="AlphaFoldDB" id="A0A2C8Y6D0"/>
<comment type="catalytic activity">
    <reaction evidence="5 6">
        <text>5-amino-1-(5-phospho-beta-D-ribosyl)imidazole + hydrogencarbonate + ATP = 5-carboxyamino-1-(5-phospho-D-ribosyl)imidazole + ADP + phosphate + 2 H(+)</text>
        <dbReference type="Rhea" id="RHEA:19317"/>
        <dbReference type="ChEBI" id="CHEBI:15378"/>
        <dbReference type="ChEBI" id="CHEBI:17544"/>
        <dbReference type="ChEBI" id="CHEBI:30616"/>
        <dbReference type="ChEBI" id="CHEBI:43474"/>
        <dbReference type="ChEBI" id="CHEBI:58730"/>
        <dbReference type="ChEBI" id="CHEBI:137981"/>
        <dbReference type="ChEBI" id="CHEBI:456216"/>
        <dbReference type="EC" id="6.3.4.18"/>
    </reaction>
</comment>
<evidence type="ECO:0000256" key="2">
    <source>
        <dbReference type="ARBA" id="ARBA00022741"/>
    </source>
</evidence>
<dbReference type="NCBIfam" id="TIGR01161">
    <property type="entry name" value="purK"/>
    <property type="match status" value="1"/>
</dbReference>
<comment type="subunit">
    <text evidence="5 6">Homodimer.</text>
</comment>
<name>A0A2C8Y6D0_9MICO</name>
<dbReference type="Pfam" id="PF22660">
    <property type="entry name" value="RS_preATP-grasp-like"/>
    <property type="match status" value="1"/>
</dbReference>
<dbReference type="GO" id="GO:0006189">
    <property type="term" value="P:'de novo' IMP biosynthetic process"/>
    <property type="evidence" value="ECO:0007669"/>
    <property type="project" value="UniProtKB-UniRule"/>
</dbReference>
<feature type="binding site" evidence="5">
    <location>
        <begin position="258"/>
        <end position="259"/>
    </location>
    <ligand>
        <name>ATP</name>
        <dbReference type="ChEBI" id="CHEBI:30616"/>
    </ligand>
</feature>
<gene>
    <name evidence="5 6" type="primary">purK</name>
    <name evidence="8" type="ORF">SAMN06296378_0082</name>
</gene>
<dbReference type="PANTHER" id="PTHR11609:SF5">
    <property type="entry name" value="PHOSPHORIBOSYLAMINOIMIDAZOLE CARBOXYLASE"/>
    <property type="match status" value="1"/>
</dbReference>
<dbReference type="InterPro" id="IPR054350">
    <property type="entry name" value="PurT/PurK_preATP-grasp"/>
</dbReference>
<dbReference type="InterPro" id="IPR011761">
    <property type="entry name" value="ATP-grasp"/>
</dbReference>
<dbReference type="Gene3D" id="3.40.50.20">
    <property type="match status" value="1"/>
</dbReference>
<evidence type="ECO:0000256" key="3">
    <source>
        <dbReference type="ARBA" id="ARBA00022755"/>
    </source>
</evidence>
<organism evidence="8 9">
    <name type="scientific">Salinibacterium xinjiangense</name>
    <dbReference type="NCBI Taxonomy" id="386302"/>
    <lineage>
        <taxon>Bacteria</taxon>
        <taxon>Bacillati</taxon>
        <taxon>Actinomycetota</taxon>
        <taxon>Actinomycetes</taxon>
        <taxon>Micrococcales</taxon>
        <taxon>Microbacteriaceae</taxon>
        <taxon>Salinibacterium</taxon>
    </lineage>
</organism>
<dbReference type="PANTHER" id="PTHR11609">
    <property type="entry name" value="PURINE BIOSYNTHESIS PROTEIN 6/7, PUR6/7"/>
    <property type="match status" value="1"/>
</dbReference>
<dbReference type="InterPro" id="IPR005875">
    <property type="entry name" value="PurK"/>
</dbReference>
<keyword evidence="2 5" id="KW-0547">Nucleotide-binding</keyword>
<dbReference type="Gene3D" id="3.30.470.20">
    <property type="entry name" value="ATP-grasp fold, B domain"/>
    <property type="match status" value="1"/>
</dbReference>
<reference evidence="8 9" key="1">
    <citation type="submission" date="2017-09" db="EMBL/GenBank/DDBJ databases">
        <authorList>
            <person name="Ehlers B."/>
            <person name="Leendertz F.H."/>
        </authorList>
    </citation>
    <scope>NUCLEOTIDE SEQUENCE [LARGE SCALE GENOMIC DNA]</scope>
    <source>
        <strain evidence="8 9">CGMCC 1.05381</strain>
    </source>
</reference>
<evidence type="ECO:0000256" key="5">
    <source>
        <dbReference type="HAMAP-Rule" id="MF_01928"/>
    </source>
</evidence>
<comment type="pathway">
    <text evidence="5 6">Purine metabolism; IMP biosynthesis via de novo pathway; 5-amino-1-(5-phospho-D-ribosyl)imidazole-4-carboxylate from 5-amino-1-(5-phospho-D-ribosyl)imidazole (N5-CAIR route): step 1/2.</text>
</comment>
<proteinExistence type="inferred from homology"/>
<dbReference type="GO" id="GO:0005524">
    <property type="term" value="F:ATP binding"/>
    <property type="evidence" value="ECO:0007669"/>
    <property type="project" value="UniProtKB-UniRule"/>
</dbReference>
<dbReference type="InterPro" id="IPR003135">
    <property type="entry name" value="ATP-grasp_carboxylate-amine"/>
</dbReference>
<dbReference type="Pfam" id="PF17769">
    <property type="entry name" value="PurK_C"/>
    <property type="match status" value="1"/>
</dbReference>
<comment type="similarity">
    <text evidence="5 6">Belongs to the PurK/PurT family.</text>
</comment>
<comment type="caution">
    <text evidence="5">Lacks conserved residue(s) required for the propagation of feature annotation.</text>
</comment>
<dbReference type="PROSITE" id="PS50975">
    <property type="entry name" value="ATP_GRASP"/>
    <property type="match status" value="1"/>
</dbReference>
<dbReference type="Proteomes" id="UP000219440">
    <property type="component" value="Unassembled WGS sequence"/>
</dbReference>
<dbReference type="Gene3D" id="3.30.1490.20">
    <property type="entry name" value="ATP-grasp fold, A domain"/>
    <property type="match status" value="1"/>
</dbReference>
<feature type="domain" description="ATP-grasp" evidence="7">
    <location>
        <begin position="104"/>
        <end position="288"/>
    </location>
</feature>
<dbReference type="GO" id="GO:0046872">
    <property type="term" value="F:metal ion binding"/>
    <property type="evidence" value="ECO:0007669"/>
    <property type="project" value="InterPro"/>
</dbReference>
<evidence type="ECO:0000313" key="8">
    <source>
        <dbReference type="EMBL" id="SOE45713.1"/>
    </source>
</evidence>
<evidence type="ECO:0000259" key="7">
    <source>
        <dbReference type="PROSITE" id="PS50975"/>
    </source>
</evidence>
<feature type="binding site" evidence="5">
    <location>
        <position position="100"/>
    </location>
    <ligand>
        <name>ATP</name>
        <dbReference type="ChEBI" id="CHEBI:30616"/>
    </ligand>
</feature>
<dbReference type="RefSeq" id="WP_097059293.1">
    <property type="nucleotide sequence ID" value="NZ_BMLC01000002.1"/>
</dbReference>
<dbReference type="EC" id="6.3.4.18" evidence="5 6"/>
<keyword evidence="1 5" id="KW-0436">Ligase</keyword>
<dbReference type="SUPFAM" id="SSF51246">
    <property type="entry name" value="Rudiment single hybrid motif"/>
    <property type="match status" value="1"/>
</dbReference>
<comment type="function">
    <text evidence="5">Catalyzes the ATP-dependent conversion of 5-aminoimidazole ribonucleotide (AIR) and HCO(3)(-) to N5-carboxyaminoimidazole ribonucleotide (N5-CAIR).</text>
</comment>
<dbReference type="GO" id="GO:0004638">
    <property type="term" value="F:phosphoribosylaminoimidazole carboxylase activity"/>
    <property type="evidence" value="ECO:0007669"/>
    <property type="project" value="InterPro"/>
</dbReference>
<evidence type="ECO:0000256" key="1">
    <source>
        <dbReference type="ARBA" id="ARBA00022598"/>
    </source>
</evidence>
<comment type="function">
    <text evidence="6">Catalyzes the ATP-dependent conversion of 5-aminoimidazole ribonucleotide (AIR) and HCO(3)- to N5-carboxyaminoimidazole ribonucleotide (N5-CAIR).</text>
</comment>